<organism evidence="1 2">
    <name type="scientific">Romanomermis culicivorax</name>
    <name type="common">Nematode worm</name>
    <dbReference type="NCBI Taxonomy" id="13658"/>
    <lineage>
        <taxon>Eukaryota</taxon>
        <taxon>Metazoa</taxon>
        <taxon>Ecdysozoa</taxon>
        <taxon>Nematoda</taxon>
        <taxon>Enoplea</taxon>
        <taxon>Dorylaimia</taxon>
        <taxon>Mermithida</taxon>
        <taxon>Mermithoidea</taxon>
        <taxon>Mermithidae</taxon>
        <taxon>Romanomermis</taxon>
    </lineage>
</organism>
<evidence type="ECO:0000313" key="2">
    <source>
        <dbReference type="WBParaSite" id="nRc.2.0.1.t29242-RA"/>
    </source>
</evidence>
<accession>A0A915JTV3</accession>
<keyword evidence="1" id="KW-1185">Reference proteome</keyword>
<reference evidence="2" key="1">
    <citation type="submission" date="2022-11" db="UniProtKB">
        <authorList>
            <consortium name="WormBaseParasite"/>
        </authorList>
    </citation>
    <scope>IDENTIFICATION</scope>
</reference>
<dbReference type="AlphaFoldDB" id="A0A915JTV3"/>
<evidence type="ECO:0000313" key="1">
    <source>
        <dbReference type="Proteomes" id="UP000887565"/>
    </source>
</evidence>
<proteinExistence type="predicted"/>
<sequence>MKLLILPFDLFLMMPDWRKKRKIYPKSRRGGRFMING</sequence>
<protein>
    <submittedName>
        <fullName evidence="2">Uncharacterized protein</fullName>
    </submittedName>
</protein>
<dbReference type="Proteomes" id="UP000887565">
    <property type="component" value="Unplaced"/>
</dbReference>
<dbReference type="WBParaSite" id="nRc.2.0.1.t29242-RA">
    <property type="protein sequence ID" value="nRc.2.0.1.t29242-RA"/>
    <property type="gene ID" value="nRc.2.0.1.g29242"/>
</dbReference>
<name>A0A915JTV3_ROMCU</name>